<dbReference type="PROSITE" id="PS01117">
    <property type="entry name" value="HTH_MARR_1"/>
    <property type="match status" value="1"/>
</dbReference>
<keyword evidence="2" id="KW-0238">DNA-binding</keyword>
<proteinExistence type="predicted"/>
<dbReference type="InterPro" id="IPR036390">
    <property type="entry name" value="WH_DNA-bd_sf"/>
</dbReference>
<organism evidence="5 6">
    <name type="scientific">Methanobacterium paludis (strain DSM 25820 / JCM 18151 / SWAN1)</name>
    <dbReference type="NCBI Taxonomy" id="868131"/>
    <lineage>
        <taxon>Archaea</taxon>
        <taxon>Methanobacteriati</taxon>
        <taxon>Methanobacteriota</taxon>
        <taxon>Methanomada group</taxon>
        <taxon>Methanobacteria</taxon>
        <taxon>Methanobacteriales</taxon>
        <taxon>Methanobacteriaceae</taxon>
        <taxon>Methanobacterium</taxon>
    </lineage>
</organism>
<dbReference type="PANTHER" id="PTHR42756:SF1">
    <property type="entry name" value="TRANSCRIPTIONAL REPRESSOR OF EMRAB OPERON"/>
    <property type="match status" value="1"/>
</dbReference>
<evidence type="ECO:0000256" key="3">
    <source>
        <dbReference type="ARBA" id="ARBA00023163"/>
    </source>
</evidence>
<name>F6D4R6_METPW</name>
<evidence type="ECO:0000313" key="5">
    <source>
        <dbReference type="EMBL" id="AEG17551.1"/>
    </source>
</evidence>
<keyword evidence="6" id="KW-1185">Reference proteome</keyword>
<keyword evidence="1" id="KW-0805">Transcription regulation</keyword>
<dbReference type="SMART" id="SM00347">
    <property type="entry name" value="HTH_MARR"/>
    <property type="match status" value="1"/>
</dbReference>
<accession>F6D4R6</accession>
<dbReference type="Proteomes" id="UP000009231">
    <property type="component" value="Chromosome"/>
</dbReference>
<dbReference type="EMBL" id="CP002772">
    <property type="protein sequence ID" value="AEG17551.1"/>
    <property type="molecule type" value="Genomic_DNA"/>
</dbReference>
<dbReference type="SUPFAM" id="SSF46785">
    <property type="entry name" value="Winged helix' DNA-binding domain"/>
    <property type="match status" value="1"/>
</dbReference>
<dbReference type="GeneID" id="10667999"/>
<dbReference type="OrthoDB" id="10712at2157"/>
<dbReference type="InterPro" id="IPR036388">
    <property type="entry name" value="WH-like_DNA-bd_sf"/>
</dbReference>
<dbReference type="eggNOG" id="arCOG03177">
    <property type="taxonomic scope" value="Archaea"/>
</dbReference>
<dbReference type="GO" id="GO:0003700">
    <property type="term" value="F:DNA-binding transcription factor activity"/>
    <property type="evidence" value="ECO:0007669"/>
    <property type="project" value="InterPro"/>
</dbReference>
<evidence type="ECO:0000259" key="4">
    <source>
        <dbReference type="PROSITE" id="PS50995"/>
    </source>
</evidence>
<reference evidence="5 6" key="1">
    <citation type="journal article" date="2014" name="Int. J. Syst. Evol. Microbiol.">
        <title>Methanobacterium paludis sp. nov. and a novel strain of Methanobacterium lacus isolated from northern peatlands.</title>
        <authorList>
            <person name="Cadillo-Quiroz H."/>
            <person name="Brauer S.L."/>
            <person name="Goodson N."/>
            <person name="Yavitt J.B."/>
            <person name="Zinder S.H."/>
        </authorList>
    </citation>
    <scope>NUCLEOTIDE SEQUENCE [LARGE SCALE GENOMIC DNA]</scope>
    <source>
        <strain evidence="6">DSM 25820 / JCM 18151 / SWAN1</strain>
    </source>
</reference>
<keyword evidence="3" id="KW-0804">Transcription</keyword>
<protein>
    <submittedName>
        <fullName evidence="5">Transcriptional regulator, MarR family</fullName>
    </submittedName>
</protein>
<dbReference type="Pfam" id="PF01047">
    <property type="entry name" value="MarR"/>
    <property type="match status" value="1"/>
</dbReference>
<dbReference type="InterPro" id="IPR000835">
    <property type="entry name" value="HTH_MarR-typ"/>
</dbReference>
<evidence type="ECO:0000313" key="6">
    <source>
        <dbReference type="Proteomes" id="UP000009231"/>
    </source>
</evidence>
<dbReference type="PANTHER" id="PTHR42756">
    <property type="entry name" value="TRANSCRIPTIONAL REGULATOR, MARR"/>
    <property type="match status" value="1"/>
</dbReference>
<dbReference type="PROSITE" id="PS50995">
    <property type="entry name" value="HTH_MARR_2"/>
    <property type="match status" value="1"/>
</dbReference>
<dbReference type="STRING" id="868131.MSWAN_0512"/>
<feature type="domain" description="HTH marR-type" evidence="4">
    <location>
        <begin position="1"/>
        <end position="136"/>
    </location>
</feature>
<dbReference type="PRINTS" id="PR00598">
    <property type="entry name" value="HTHMARR"/>
</dbReference>
<dbReference type="Gene3D" id="1.10.10.10">
    <property type="entry name" value="Winged helix-like DNA-binding domain superfamily/Winged helix DNA-binding domain"/>
    <property type="match status" value="1"/>
</dbReference>
<dbReference type="KEGG" id="mew:MSWAN_0512"/>
<sequence>MKLDIPLEGLLSVITRNHFIYINRETKDLNLTGGQLPCLILLSHKQGVTQDYIARKFHIDKGTIARAVKKLEDKGFISRTLDPENRRKYLIFLTEKGEQTVPKIRGIERKWEKVVCEGLSDKEHSQLLEFLNVLAKNSIEKI</sequence>
<dbReference type="HOGENOM" id="CLU_083287_18_0_2"/>
<evidence type="ECO:0000256" key="1">
    <source>
        <dbReference type="ARBA" id="ARBA00023015"/>
    </source>
</evidence>
<dbReference type="RefSeq" id="WP_013825053.1">
    <property type="nucleotide sequence ID" value="NC_015574.1"/>
</dbReference>
<evidence type="ECO:0000256" key="2">
    <source>
        <dbReference type="ARBA" id="ARBA00023125"/>
    </source>
</evidence>
<dbReference type="AlphaFoldDB" id="F6D4R6"/>
<gene>
    <name evidence="5" type="ordered locus">MSWAN_0512</name>
</gene>
<dbReference type="InterPro" id="IPR023187">
    <property type="entry name" value="Tscrpt_reg_MarR-type_CS"/>
</dbReference>
<dbReference type="GO" id="GO:0003677">
    <property type="term" value="F:DNA binding"/>
    <property type="evidence" value="ECO:0007669"/>
    <property type="project" value="UniProtKB-KW"/>
</dbReference>